<sequence length="489" mass="49526">MSSSSPSLLPSEPLAPEAAVLVVGAGLAGLRTAALLREHGHAGPVYLVGDEPHAPYDRPPLSKHLLDDGWHVDLGADLGIDLAALGVEVRLATRVTRIDIDGERFRAVLEGPGADTLVVDAVVLATGSRATRVPGWEHALTLHTYDDAARLRAALARHSQPRLVCIGAGWIGAEVAGVAAAAGAEVTVIEAAPHPLAGALGDVGALIAPWFRAAGVTHLTGTGVEAILPDGVVLDDGRRVDADVVLAAVGARPAPLPDGSLAELLRAQPGRGVAVDAGMRPTSAPAPTAGRMTLGNDGIAELKEGQQLLARVRVVGDAAVRASARGGVVHGGHWDGALTTPELAVRSLLDPAATLPDPAPYVFSTMLGHEVAMFGTPDASVDVVLRGDPAGEEGWAALWFAAPDPSGAASGGGSSGAASAGGASGSEASGAKSAEASSDTIPNLDLRTLTGIFVVDRPRDVAAARRLFCTATLPRLDPTRAGNPALPLR</sequence>
<dbReference type="RefSeq" id="WP_192278526.1">
    <property type="nucleotide sequence ID" value="NZ_JACZDF010000002.1"/>
</dbReference>
<proteinExistence type="predicted"/>
<keyword evidence="4" id="KW-0560">Oxidoreductase</keyword>
<evidence type="ECO:0000256" key="4">
    <source>
        <dbReference type="ARBA" id="ARBA00023002"/>
    </source>
</evidence>
<evidence type="ECO:0000256" key="1">
    <source>
        <dbReference type="ARBA" id="ARBA00001974"/>
    </source>
</evidence>
<feature type="compositionally biased region" description="Low complexity" evidence="5">
    <location>
        <begin position="416"/>
        <end position="438"/>
    </location>
</feature>
<dbReference type="InterPro" id="IPR016156">
    <property type="entry name" value="FAD/NAD-linked_Rdtase_dimer_sf"/>
</dbReference>
<dbReference type="PANTHER" id="PTHR43557:SF2">
    <property type="entry name" value="RIESKE DOMAIN-CONTAINING PROTEIN-RELATED"/>
    <property type="match status" value="1"/>
</dbReference>
<evidence type="ECO:0000313" key="7">
    <source>
        <dbReference type="EMBL" id="MBD9698897.1"/>
    </source>
</evidence>
<keyword evidence="3" id="KW-0274">FAD</keyword>
<gene>
    <name evidence="7" type="ORF">IGS67_05225</name>
</gene>
<comment type="cofactor">
    <cofactor evidence="1">
        <name>FAD</name>
        <dbReference type="ChEBI" id="CHEBI:57692"/>
    </cofactor>
</comment>
<evidence type="ECO:0000313" key="8">
    <source>
        <dbReference type="Proteomes" id="UP000642107"/>
    </source>
</evidence>
<name>A0ABR9DP49_9MICO</name>
<feature type="domain" description="FAD/NAD(P)-binding" evidence="6">
    <location>
        <begin position="20"/>
        <end position="281"/>
    </location>
</feature>
<dbReference type="InterPro" id="IPR050446">
    <property type="entry name" value="FAD-oxidoreductase/Apoptosis"/>
</dbReference>
<dbReference type="Proteomes" id="UP000642107">
    <property type="component" value="Unassembled WGS sequence"/>
</dbReference>
<evidence type="ECO:0000259" key="6">
    <source>
        <dbReference type="Pfam" id="PF07992"/>
    </source>
</evidence>
<dbReference type="SUPFAM" id="SSF51905">
    <property type="entry name" value="FAD/NAD(P)-binding domain"/>
    <property type="match status" value="2"/>
</dbReference>
<dbReference type="PRINTS" id="PR00368">
    <property type="entry name" value="FADPNR"/>
</dbReference>
<dbReference type="InterPro" id="IPR036188">
    <property type="entry name" value="FAD/NAD-bd_sf"/>
</dbReference>
<comment type="caution">
    <text evidence="7">The sequence shown here is derived from an EMBL/GenBank/DDBJ whole genome shotgun (WGS) entry which is preliminary data.</text>
</comment>
<organism evidence="7 8">
    <name type="scientific">Flavimobilis rhizosphaerae</name>
    <dbReference type="NCBI Taxonomy" id="2775421"/>
    <lineage>
        <taxon>Bacteria</taxon>
        <taxon>Bacillati</taxon>
        <taxon>Actinomycetota</taxon>
        <taxon>Actinomycetes</taxon>
        <taxon>Micrococcales</taxon>
        <taxon>Jonesiaceae</taxon>
        <taxon>Flavimobilis</taxon>
    </lineage>
</organism>
<protein>
    <submittedName>
        <fullName evidence="7">FAD-dependent oxidoreductase</fullName>
    </submittedName>
</protein>
<keyword evidence="8" id="KW-1185">Reference proteome</keyword>
<keyword evidence="2" id="KW-0285">Flavoprotein</keyword>
<dbReference type="Pfam" id="PF07992">
    <property type="entry name" value="Pyr_redox_2"/>
    <property type="match status" value="1"/>
</dbReference>
<dbReference type="PRINTS" id="PR00411">
    <property type="entry name" value="PNDRDTASEI"/>
</dbReference>
<dbReference type="Gene3D" id="3.30.390.30">
    <property type="match status" value="1"/>
</dbReference>
<dbReference type="PANTHER" id="PTHR43557">
    <property type="entry name" value="APOPTOSIS-INDUCING FACTOR 1"/>
    <property type="match status" value="1"/>
</dbReference>
<reference evidence="7 8" key="1">
    <citation type="submission" date="2020-09" db="EMBL/GenBank/DDBJ databases">
        <title>Flavimobilis rhizosphaerae sp. nov., isolated from rhizosphere soil of Spartina alterniflora.</title>
        <authorList>
            <person name="Hanqin C."/>
        </authorList>
    </citation>
    <scope>NUCLEOTIDE SEQUENCE [LARGE SCALE GENOMIC DNA]</scope>
    <source>
        <strain evidence="7 8">GY 10621</strain>
    </source>
</reference>
<dbReference type="EMBL" id="JACZDF010000002">
    <property type="protein sequence ID" value="MBD9698897.1"/>
    <property type="molecule type" value="Genomic_DNA"/>
</dbReference>
<dbReference type="InterPro" id="IPR023753">
    <property type="entry name" value="FAD/NAD-binding_dom"/>
</dbReference>
<accession>A0ABR9DP49</accession>
<dbReference type="Gene3D" id="3.50.50.60">
    <property type="entry name" value="FAD/NAD(P)-binding domain"/>
    <property type="match status" value="2"/>
</dbReference>
<evidence type="ECO:0000256" key="2">
    <source>
        <dbReference type="ARBA" id="ARBA00022630"/>
    </source>
</evidence>
<evidence type="ECO:0000256" key="3">
    <source>
        <dbReference type="ARBA" id="ARBA00022827"/>
    </source>
</evidence>
<evidence type="ECO:0000256" key="5">
    <source>
        <dbReference type="SAM" id="MobiDB-lite"/>
    </source>
</evidence>
<feature type="region of interest" description="Disordered" evidence="5">
    <location>
        <begin position="409"/>
        <end position="439"/>
    </location>
</feature>